<dbReference type="EMBL" id="CP058561">
    <property type="protein sequence ID" value="QUH29214.1"/>
    <property type="molecule type" value="Genomic_DNA"/>
</dbReference>
<dbReference type="PANTHER" id="PTHR11575">
    <property type="entry name" value="5'-NUCLEOTIDASE-RELATED"/>
    <property type="match status" value="1"/>
</dbReference>
<dbReference type="RefSeq" id="WP_212693330.1">
    <property type="nucleotide sequence ID" value="NZ_CP058561.1"/>
</dbReference>
<dbReference type="InterPro" id="IPR006179">
    <property type="entry name" value="5_nucleotidase/apyrase"/>
</dbReference>
<dbReference type="InterPro" id="IPR004843">
    <property type="entry name" value="Calcineurin-like_PHP"/>
</dbReference>
<dbReference type="GO" id="GO:0000166">
    <property type="term" value="F:nucleotide binding"/>
    <property type="evidence" value="ECO:0007669"/>
    <property type="project" value="UniProtKB-KW"/>
</dbReference>
<dbReference type="Gene3D" id="3.60.21.10">
    <property type="match status" value="1"/>
</dbReference>
<dbReference type="InterPro" id="IPR008334">
    <property type="entry name" value="5'-Nucleotdase_C"/>
</dbReference>
<dbReference type="Pfam" id="PF01476">
    <property type="entry name" value="LysM"/>
    <property type="match status" value="1"/>
</dbReference>
<dbReference type="SUPFAM" id="SSF56300">
    <property type="entry name" value="Metallo-dependent phosphatases"/>
    <property type="match status" value="1"/>
</dbReference>
<dbReference type="PROSITE" id="PS51782">
    <property type="entry name" value="LYSM"/>
    <property type="match status" value="1"/>
</dbReference>
<evidence type="ECO:0000256" key="1">
    <source>
        <dbReference type="ARBA" id="ARBA00022729"/>
    </source>
</evidence>
<dbReference type="SUPFAM" id="SSF55816">
    <property type="entry name" value="5'-nucleotidase (syn. UDP-sugar hydrolase), C-terminal domain"/>
    <property type="match status" value="1"/>
</dbReference>
<feature type="domain" description="LysM" evidence="3">
    <location>
        <begin position="537"/>
        <end position="581"/>
    </location>
</feature>
<dbReference type="Gene3D" id="3.90.780.10">
    <property type="entry name" value="5'-Nucleotidase, C-terminal domain"/>
    <property type="match status" value="1"/>
</dbReference>
<reference evidence="4 5" key="1">
    <citation type="submission" date="2020-07" db="EMBL/GenBank/DDBJ databases">
        <title>Vallitalea guaymasensis genome.</title>
        <authorList>
            <person name="Postec A."/>
        </authorList>
    </citation>
    <scope>NUCLEOTIDE SEQUENCE [LARGE SCALE GENOMIC DNA]</scope>
    <source>
        <strain evidence="4 5">Ra1766G1</strain>
    </source>
</reference>
<dbReference type="PRINTS" id="PR01607">
    <property type="entry name" value="APYRASEFAMLY"/>
</dbReference>
<dbReference type="Pfam" id="PF02872">
    <property type="entry name" value="5_nucleotid_C"/>
    <property type="match status" value="1"/>
</dbReference>
<dbReference type="AlphaFoldDB" id="A0A8J8SC14"/>
<accession>A0A8J8SC14</accession>
<dbReference type="SMART" id="SM00257">
    <property type="entry name" value="LysM"/>
    <property type="match status" value="1"/>
</dbReference>
<dbReference type="Proteomes" id="UP000677305">
    <property type="component" value="Chromosome"/>
</dbReference>
<evidence type="ECO:0000256" key="2">
    <source>
        <dbReference type="RuleBase" id="RU362119"/>
    </source>
</evidence>
<organism evidence="4 5">
    <name type="scientific">Vallitalea guaymasensis</name>
    <dbReference type="NCBI Taxonomy" id="1185412"/>
    <lineage>
        <taxon>Bacteria</taxon>
        <taxon>Bacillati</taxon>
        <taxon>Bacillota</taxon>
        <taxon>Clostridia</taxon>
        <taxon>Lachnospirales</taxon>
        <taxon>Vallitaleaceae</taxon>
        <taxon>Vallitalea</taxon>
    </lineage>
</organism>
<sequence length="584" mass="64124">MKNRVRKLLSMLLVLTVVFNLHTIFMYAGDDTITSTPTTTDTTLPAVNQLENVIDILTVNDFHGNVKESGKNIGMSKMVRYINEQKAVNPNTIVVSGGDNYQGTALSNLTYGAPVNEMFKGMDVLASAVGNHEFDWGVDRIEQWAKDGNFTFLASNIYDKTTNEPVTWAKPYLIHEIANKKIAFIGISTIETAHKTKVDNVATLEFKSADEAAKIWVDYLQAGKAEEGTPDIIIALTHVPTWQDNYGENPETPITGDEINALCQVEGLDAVITGHSHKTVAGYINDKPVVQAYKYGRAVGKISIELNEDGTVKSITPSVDSVYKNSKDLLEDSETKEIYDKYKEDFAPIADEVVGQLKGRLAHDTNNVTPLGYYVTDIMRKSANAQIGLTNGGGLRRSLEEGDITMGDLYEVIPFDNTLVTMEVSGSLLQSLVDHGIDAADMGDGQFAGLKVIYDPNAEYEKRVVSITLEDGTPLDMDKKYTLVTNDFVATGGDKYNFEGAENVVDTFVPIRDELVKAIKAEGTVVAPTVDVMSTIGTYEIKAGDVLWKIAKVYNTTYQELAKLNNLKNPHKIYTGKTLLVPAN</sequence>
<dbReference type="InterPro" id="IPR018392">
    <property type="entry name" value="LysM"/>
</dbReference>
<dbReference type="InterPro" id="IPR036907">
    <property type="entry name" value="5'-Nucleotdase_C_sf"/>
</dbReference>
<dbReference type="GO" id="GO:0016787">
    <property type="term" value="F:hydrolase activity"/>
    <property type="evidence" value="ECO:0007669"/>
    <property type="project" value="UniProtKB-KW"/>
</dbReference>
<protein>
    <submittedName>
        <fullName evidence="4">5'-nucleotidase C-terminal domain-containing protein</fullName>
    </submittedName>
</protein>
<name>A0A8J8SC14_9FIRM</name>
<gene>
    <name evidence="4" type="ORF">HYG85_09860</name>
</gene>
<dbReference type="CDD" id="cd00845">
    <property type="entry name" value="MPP_UshA_N_like"/>
    <property type="match status" value="1"/>
</dbReference>
<dbReference type="Gene3D" id="3.10.350.10">
    <property type="entry name" value="LysM domain"/>
    <property type="match status" value="1"/>
</dbReference>
<dbReference type="GO" id="GO:0009166">
    <property type="term" value="P:nucleotide catabolic process"/>
    <property type="evidence" value="ECO:0007669"/>
    <property type="project" value="InterPro"/>
</dbReference>
<dbReference type="CDD" id="cd00118">
    <property type="entry name" value="LysM"/>
    <property type="match status" value="1"/>
</dbReference>
<keyword evidence="2" id="KW-0378">Hydrolase</keyword>
<keyword evidence="2" id="KW-0547">Nucleotide-binding</keyword>
<dbReference type="PANTHER" id="PTHR11575:SF24">
    <property type="entry name" value="5'-NUCLEOTIDASE"/>
    <property type="match status" value="1"/>
</dbReference>
<keyword evidence="5" id="KW-1185">Reference proteome</keyword>
<evidence type="ECO:0000259" key="3">
    <source>
        <dbReference type="PROSITE" id="PS51782"/>
    </source>
</evidence>
<dbReference type="KEGG" id="vgu:HYG85_09860"/>
<dbReference type="InterPro" id="IPR029052">
    <property type="entry name" value="Metallo-depent_PP-like"/>
</dbReference>
<evidence type="ECO:0000313" key="4">
    <source>
        <dbReference type="EMBL" id="QUH29214.1"/>
    </source>
</evidence>
<dbReference type="Pfam" id="PF00149">
    <property type="entry name" value="Metallophos"/>
    <property type="match status" value="1"/>
</dbReference>
<dbReference type="InterPro" id="IPR036779">
    <property type="entry name" value="LysM_dom_sf"/>
</dbReference>
<dbReference type="SUPFAM" id="SSF54106">
    <property type="entry name" value="LysM domain"/>
    <property type="match status" value="1"/>
</dbReference>
<keyword evidence="1" id="KW-0732">Signal</keyword>
<proteinExistence type="inferred from homology"/>
<evidence type="ECO:0000313" key="5">
    <source>
        <dbReference type="Proteomes" id="UP000677305"/>
    </source>
</evidence>
<comment type="similarity">
    <text evidence="2">Belongs to the 5'-nucleotidase family.</text>
</comment>